<accession>A0ABU1VK63</accession>
<feature type="region of interest" description="Disordered" evidence="1">
    <location>
        <begin position="178"/>
        <end position="209"/>
    </location>
</feature>
<proteinExistence type="predicted"/>
<dbReference type="EMBL" id="JAVDVW010000001">
    <property type="protein sequence ID" value="MDR7097855.1"/>
    <property type="molecule type" value="Genomic_DNA"/>
</dbReference>
<sequence>MTVNGFDLASALNIVTTVAVVVGVVFAMVQLQHGARTRRDHAAVDVVRTVQTQEVRQAMAAILMLPDNVSPEMIRNDPKLLAAALAVDSACEMWGCLVYENVVDLHMLDRMVGGWVRGSWRKLGGWVEAERLDNRNPNIGEWWQWLYDKIEAEPDPSKALGAHITYRGRCKYSESRMLSEPMQIPGRKKSSAGSVIQPKAKEGLPHVKD</sequence>
<comment type="caution">
    <text evidence="3">The sequence shown here is derived from an EMBL/GenBank/DDBJ whole genome shotgun (WGS) entry which is preliminary data.</text>
</comment>
<keyword evidence="2" id="KW-0812">Transmembrane</keyword>
<gene>
    <name evidence="3" type="ORF">J2X04_000202</name>
</gene>
<evidence type="ECO:0000313" key="4">
    <source>
        <dbReference type="Proteomes" id="UP001267878"/>
    </source>
</evidence>
<dbReference type="Proteomes" id="UP001267878">
    <property type="component" value="Unassembled WGS sequence"/>
</dbReference>
<keyword evidence="4" id="KW-1185">Reference proteome</keyword>
<dbReference type="Pfam" id="PF15956">
    <property type="entry name" value="DUF4760"/>
    <property type="match status" value="1"/>
</dbReference>
<evidence type="ECO:0000313" key="3">
    <source>
        <dbReference type="EMBL" id="MDR7097855.1"/>
    </source>
</evidence>
<keyword evidence="2" id="KW-0472">Membrane</keyword>
<feature type="compositionally biased region" description="Basic and acidic residues" evidence="1">
    <location>
        <begin position="199"/>
        <end position="209"/>
    </location>
</feature>
<evidence type="ECO:0000256" key="1">
    <source>
        <dbReference type="SAM" id="MobiDB-lite"/>
    </source>
</evidence>
<name>A0ABU1VK63_9GAMM</name>
<evidence type="ECO:0000256" key="2">
    <source>
        <dbReference type="SAM" id="Phobius"/>
    </source>
</evidence>
<dbReference type="RefSeq" id="WP_310051099.1">
    <property type="nucleotide sequence ID" value="NZ_JAVDVW010000001.1"/>
</dbReference>
<organism evidence="3 4">
    <name type="scientific">Agrilutibacter niabensis</name>
    <dbReference type="NCBI Taxonomy" id="380628"/>
    <lineage>
        <taxon>Bacteria</taxon>
        <taxon>Pseudomonadati</taxon>
        <taxon>Pseudomonadota</taxon>
        <taxon>Gammaproteobacteria</taxon>
        <taxon>Lysobacterales</taxon>
        <taxon>Lysobacteraceae</taxon>
        <taxon>Agrilutibacter</taxon>
    </lineage>
</organism>
<reference evidence="3 4" key="1">
    <citation type="submission" date="2023-07" db="EMBL/GenBank/DDBJ databases">
        <title>Sorghum-associated microbial communities from plants grown in Nebraska, USA.</title>
        <authorList>
            <person name="Schachtman D."/>
        </authorList>
    </citation>
    <scope>NUCLEOTIDE SEQUENCE [LARGE SCALE GENOMIC DNA]</scope>
    <source>
        <strain evidence="3 4">BE187</strain>
    </source>
</reference>
<keyword evidence="2" id="KW-1133">Transmembrane helix</keyword>
<protein>
    <submittedName>
        <fullName evidence="3">Uncharacterized protein</fullName>
    </submittedName>
</protein>
<feature type="transmembrane region" description="Helical" evidence="2">
    <location>
        <begin position="6"/>
        <end position="29"/>
    </location>
</feature>
<dbReference type="InterPro" id="IPR031876">
    <property type="entry name" value="DUF4760"/>
</dbReference>